<evidence type="ECO:0000256" key="5">
    <source>
        <dbReference type="PROSITE-ProRule" id="PRU00169"/>
    </source>
</evidence>
<dbReference type="CDD" id="cd06170">
    <property type="entry name" value="LuxR_C_like"/>
    <property type="match status" value="1"/>
</dbReference>
<keyword evidence="9" id="KW-1185">Reference proteome</keyword>
<sequence length="214" mass="23804">MNDLPYRKSSIILADDHPTILLGLTMLISAQPDMAVTGQASDGASLLALLHAELPDMIILDLNMPDKEGLKLIHDIRRKNAHLKILVYTSREERLFAPQAARLGANGFLTKQQSQQVILLTIRSVLLGNYVFPMAGYSNAPDPGTRPGHLANLSQREMLIFMQLVRGKRNRDIAEQLFISDKTVAAHKRNILNKLRLNNIVELVELAKINGIEA</sequence>
<dbReference type="InterPro" id="IPR058245">
    <property type="entry name" value="NreC/VraR/RcsB-like_REC"/>
</dbReference>
<comment type="caution">
    <text evidence="8">The sequence shown here is derived from an EMBL/GenBank/DDBJ whole genome shotgun (WGS) entry which is preliminary data.</text>
</comment>
<dbReference type="Proteomes" id="UP000621859">
    <property type="component" value="Unassembled WGS sequence"/>
</dbReference>
<reference evidence="9" key="1">
    <citation type="journal article" date="2019" name="Int. J. Syst. Evol. Microbiol.">
        <title>The Global Catalogue of Microorganisms (GCM) 10K type strain sequencing project: providing services to taxonomists for standard genome sequencing and annotation.</title>
        <authorList>
            <consortium name="The Broad Institute Genomics Platform"/>
            <consortium name="The Broad Institute Genome Sequencing Center for Infectious Disease"/>
            <person name="Wu L."/>
            <person name="Ma J."/>
        </authorList>
    </citation>
    <scope>NUCLEOTIDE SEQUENCE [LARGE SCALE GENOMIC DNA]</scope>
    <source>
        <strain evidence="9">CGMCC 1.8860</strain>
    </source>
</reference>
<dbReference type="EMBL" id="BMLY01000001">
    <property type="protein sequence ID" value="GGP24418.1"/>
    <property type="molecule type" value="Genomic_DNA"/>
</dbReference>
<dbReference type="Pfam" id="PF00196">
    <property type="entry name" value="GerE"/>
    <property type="match status" value="1"/>
</dbReference>
<name>A0ABQ2PFT1_9NEIS</name>
<dbReference type="PANTHER" id="PTHR43214:SF41">
    <property type="entry name" value="NITRATE_NITRITE RESPONSE REGULATOR PROTEIN NARP"/>
    <property type="match status" value="1"/>
</dbReference>
<feature type="domain" description="Response regulatory" evidence="7">
    <location>
        <begin position="10"/>
        <end position="126"/>
    </location>
</feature>
<dbReference type="Pfam" id="PF00072">
    <property type="entry name" value="Response_reg"/>
    <property type="match status" value="1"/>
</dbReference>
<dbReference type="InterPro" id="IPR000792">
    <property type="entry name" value="Tscrpt_reg_LuxR_C"/>
</dbReference>
<evidence type="ECO:0000256" key="2">
    <source>
        <dbReference type="ARBA" id="ARBA00023015"/>
    </source>
</evidence>
<dbReference type="SUPFAM" id="SSF52172">
    <property type="entry name" value="CheY-like"/>
    <property type="match status" value="1"/>
</dbReference>
<gene>
    <name evidence="8" type="ORF">GCM10010971_02370</name>
</gene>
<dbReference type="InterPro" id="IPR001789">
    <property type="entry name" value="Sig_transdc_resp-reg_receiver"/>
</dbReference>
<keyword evidence="1 5" id="KW-0597">Phosphoprotein</keyword>
<protein>
    <submittedName>
        <fullName evidence="8">DNA-binding response regulator</fullName>
    </submittedName>
</protein>
<evidence type="ECO:0000313" key="8">
    <source>
        <dbReference type="EMBL" id="GGP24418.1"/>
    </source>
</evidence>
<dbReference type="RefSeq" id="WP_188687873.1">
    <property type="nucleotide sequence ID" value="NZ_BMLY01000001.1"/>
</dbReference>
<dbReference type="InterPro" id="IPR016032">
    <property type="entry name" value="Sig_transdc_resp-reg_C-effctor"/>
</dbReference>
<organism evidence="8 9">
    <name type="scientific">Silvimonas amylolytica</name>
    <dbReference type="NCBI Taxonomy" id="449663"/>
    <lineage>
        <taxon>Bacteria</taxon>
        <taxon>Pseudomonadati</taxon>
        <taxon>Pseudomonadota</taxon>
        <taxon>Betaproteobacteria</taxon>
        <taxon>Neisseriales</taxon>
        <taxon>Chitinibacteraceae</taxon>
        <taxon>Silvimonas</taxon>
    </lineage>
</organism>
<keyword evidence="2" id="KW-0805">Transcription regulation</keyword>
<dbReference type="PROSITE" id="PS50043">
    <property type="entry name" value="HTH_LUXR_2"/>
    <property type="match status" value="1"/>
</dbReference>
<dbReference type="PROSITE" id="PS50110">
    <property type="entry name" value="RESPONSE_REGULATORY"/>
    <property type="match status" value="1"/>
</dbReference>
<dbReference type="GO" id="GO:0003677">
    <property type="term" value="F:DNA binding"/>
    <property type="evidence" value="ECO:0007669"/>
    <property type="project" value="UniProtKB-KW"/>
</dbReference>
<evidence type="ECO:0000313" key="9">
    <source>
        <dbReference type="Proteomes" id="UP000621859"/>
    </source>
</evidence>
<keyword evidence="3 8" id="KW-0238">DNA-binding</keyword>
<proteinExistence type="predicted"/>
<evidence type="ECO:0000259" key="7">
    <source>
        <dbReference type="PROSITE" id="PS50110"/>
    </source>
</evidence>
<accession>A0ABQ2PFT1</accession>
<dbReference type="PRINTS" id="PR00038">
    <property type="entry name" value="HTHLUXR"/>
</dbReference>
<dbReference type="PROSITE" id="PS00622">
    <property type="entry name" value="HTH_LUXR_1"/>
    <property type="match status" value="1"/>
</dbReference>
<evidence type="ECO:0000256" key="3">
    <source>
        <dbReference type="ARBA" id="ARBA00023125"/>
    </source>
</evidence>
<dbReference type="SMART" id="SM00448">
    <property type="entry name" value="REC"/>
    <property type="match status" value="1"/>
</dbReference>
<dbReference type="InterPro" id="IPR039420">
    <property type="entry name" value="WalR-like"/>
</dbReference>
<dbReference type="Gene3D" id="3.40.50.2300">
    <property type="match status" value="1"/>
</dbReference>
<feature type="modified residue" description="4-aspartylphosphate" evidence="5">
    <location>
        <position position="61"/>
    </location>
</feature>
<feature type="domain" description="HTH luxR-type" evidence="6">
    <location>
        <begin position="146"/>
        <end position="211"/>
    </location>
</feature>
<dbReference type="InterPro" id="IPR011006">
    <property type="entry name" value="CheY-like_superfamily"/>
</dbReference>
<dbReference type="SUPFAM" id="SSF46894">
    <property type="entry name" value="C-terminal effector domain of the bipartite response regulators"/>
    <property type="match status" value="1"/>
</dbReference>
<keyword evidence="4" id="KW-0804">Transcription</keyword>
<evidence type="ECO:0000259" key="6">
    <source>
        <dbReference type="PROSITE" id="PS50043"/>
    </source>
</evidence>
<evidence type="ECO:0000256" key="1">
    <source>
        <dbReference type="ARBA" id="ARBA00022553"/>
    </source>
</evidence>
<dbReference type="PANTHER" id="PTHR43214">
    <property type="entry name" value="TWO-COMPONENT RESPONSE REGULATOR"/>
    <property type="match status" value="1"/>
</dbReference>
<dbReference type="CDD" id="cd17535">
    <property type="entry name" value="REC_NarL-like"/>
    <property type="match status" value="1"/>
</dbReference>
<dbReference type="SMART" id="SM00421">
    <property type="entry name" value="HTH_LUXR"/>
    <property type="match status" value="1"/>
</dbReference>
<evidence type="ECO:0000256" key="4">
    <source>
        <dbReference type="ARBA" id="ARBA00023163"/>
    </source>
</evidence>